<evidence type="ECO:0000313" key="10">
    <source>
        <dbReference type="Proteomes" id="UP000199249"/>
    </source>
</evidence>
<dbReference type="GO" id="GO:0006310">
    <property type="term" value="P:DNA recombination"/>
    <property type="evidence" value="ECO:0007669"/>
    <property type="project" value="InterPro"/>
</dbReference>
<dbReference type="Proteomes" id="UP000199249">
    <property type="component" value="Unassembled WGS sequence"/>
</dbReference>
<dbReference type="AlphaFoldDB" id="A0A1H3GJX0"/>
<dbReference type="Pfam" id="PF17768">
    <property type="entry name" value="RecJ_OB"/>
    <property type="match status" value="1"/>
</dbReference>
<dbReference type="InterPro" id="IPR003156">
    <property type="entry name" value="DHHA1_dom"/>
</dbReference>
<evidence type="ECO:0000256" key="3">
    <source>
        <dbReference type="ARBA" id="ARBA00022722"/>
    </source>
</evidence>
<comment type="similarity">
    <text evidence="1">Belongs to the RecJ family.</text>
</comment>
<evidence type="ECO:0000256" key="2">
    <source>
        <dbReference type="ARBA" id="ARBA00019841"/>
    </source>
</evidence>
<dbReference type="OrthoDB" id="9809852at2"/>
<dbReference type="GO" id="GO:0003676">
    <property type="term" value="F:nucleic acid binding"/>
    <property type="evidence" value="ECO:0007669"/>
    <property type="project" value="InterPro"/>
</dbReference>
<feature type="domain" description="DHHA1" evidence="7">
    <location>
        <begin position="359"/>
        <end position="449"/>
    </location>
</feature>
<reference evidence="10" key="1">
    <citation type="submission" date="2016-10" db="EMBL/GenBank/DDBJ databases">
        <authorList>
            <person name="Varghese N."/>
            <person name="Submissions S."/>
        </authorList>
    </citation>
    <scope>NUCLEOTIDE SEQUENCE [LARGE SCALE GENOMIC DNA]</scope>
    <source>
        <strain evidence="10">CGMCC 1.8975</strain>
    </source>
</reference>
<gene>
    <name evidence="9" type="ORF">SAMN04488069_10535</name>
</gene>
<dbReference type="Gene3D" id="3.90.1640.30">
    <property type="match status" value="1"/>
</dbReference>
<dbReference type="PANTHER" id="PTHR30255">
    <property type="entry name" value="SINGLE-STRANDED-DNA-SPECIFIC EXONUCLEASE RECJ"/>
    <property type="match status" value="1"/>
</dbReference>
<evidence type="ECO:0000256" key="4">
    <source>
        <dbReference type="ARBA" id="ARBA00022801"/>
    </source>
</evidence>
<dbReference type="InterPro" id="IPR038763">
    <property type="entry name" value="DHH_sf"/>
</dbReference>
<name>A0A1H3GJX0_9BACT</name>
<sequence>MLEKRWIRKPAPEAAQVAHLTEALRVNEAIVRLLCQREIGTFELARAYFRPDLTQLHDPLLMRDMDRAVARLVQALHGGERVLVYGDYDVDGTTSVALVYSYLLRFFGPARIEYYIPDRYKEGYGVSEAGIDFAKENDFQLIIALDCGVKSVDKVAYANELGVDFIICDHHLPGAELPAAVAVLDPKRADCEYPFKELCGCGVGFKLMQAFTEHQGLPEDDLYELLDLVAVSIAADIVPIYGENRTLAFHGLRLLNDRARAQRPGFEALRELAGLGNTELSITSLVFGFSPRINAAGRMGDAKRAVAMLLADSAEQAKEKAGVVDKTNQERRGVDTIVAREALAMIEDDAALQTASSTVLFKPDWHKGVVGIVASRCIDKYYRPTIILTESNGKATGSARSVVGFDVHQAIEECAELLDQYGGHMYAAGLTMPLENVTLFQEKFERIVAGRIRPEQLIPPVDIDCTIALSDITPSFYKLLSQMEPFGPGNANPVFASENVTAAPDSARIVGNSHLKIALTQDGGRHRLEAIGFGMGDHLERIQGGEPFSACYNVEINEYRGVKSLQLKLKDIRWESDLVAEVASSQEAG</sequence>
<dbReference type="EMBL" id="FNOV01000005">
    <property type="protein sequence ID" value="SDY02804.1"/>
    <property type="molecule type" value="Genomic_DNA"/>
</dbReference>
<keyword evidence="3" id="KW-0540">Nuclease</keyword>
<organism evidence="9 10">
    <name type="scientific">Hymenobacter psychrophilus</name>
    <dbReference type="NCBI Taxonomy" id="651662"/>
    <lineage>
        <taxon>Bacteria</taxon>
        <taxon>Pseudomonadati</taxon>
        <taxon>Bacteroidota</taxon>
        <taxon>Cytophagia</taxon>
        <taxon>Cytophagales</taxon>
        <taxon>Hymenobacteraceae</taxon>
        <taxon>Hymenobacter</taxon>
    </lineage>
</organism>
<dbReference type="STRING" id="651662.SAMN04488069_10535"/>
<evidence type="ECO:0000259" key="8">
    <source>
        <dbReference type="Pfam" id="PF17768"/>
    </source>
</evidence>
<evidence type="ECO:0000259" key="7">
    <source>
        <dbReference type="Pfam" id="PF02272"/>
    </source>
</evidence>
<dbReference type="PANTHER" id="PTHR30255:SF2">
    <property type="entry name" value="SINGLE-STRANDED-DNA-SPECIFIC EXONUCLEASE RECJ"/>
    <property type="match status" value="1"/>
</dbReference>
<feature type="domain" description="RecJ OB" evidence="8">
    <location>
        <begin position="463"/>
        <end position="571"/>
    </location>
</feature>
<protein>
    <recommendedName>
        <fullName evidence="2">Single-stranded-DNA-specific exonuclease RecJ</fullName>
    </recommendedName>
</protein>
<evidence type="ECO:0000256" key="5">
    <source>
        <dbReference type="ARBA" id="ARBA00022839"/>
    </source>
</evidence>
<evidence type="ECO:0000259" key="6">
    <source>
        <dbReference type="Pfam" id="PF01368"/>
    </source>
</evidence>
<dbReference type="NCBIfam" id="TIGR00644">
    <property type="entry name" value="recJ"/>
    <property type="match status" value="1"/>
</dbReference>
<keyword evidence="4" id="KW-0378">Hydrolase</keyword>
<keyword evidence="10" id="KW-1185">Reference proteome</keyword>
<dbReference type="RefSeq" id="WP_092739042.1">
    <property type="nucleotide sequence ID" value="NZ_FNOV01000005.1"/>
</dbReference>
<dbReference type="Pfam" id="PF02272">
    <property type="entry name" value="DHHA1"/>
    <property type="match status" value="1"/>
</dbReference>
<dbReference type="InterPro" id="IPR004610">
    <property type="entry name" value="RecJ"/>
</dbReference>
<evidence type="ECO:0000256" key="1">
    <source>
        <dbReference type="ARBA" id="ARBA00005915"/>
    </source>
</evidence>
<dbReference type="InterPro" id="IPR001667">
    <property type="entry name" value="DDH_dom"/>
</dbReference>
<proteinExistence type="inferred from homology"/>
<dbReference type="GO" id="GO:0008409">
    <property type="term" value="F:5'-3' exonuclease activity"/>
    <property type="evidence" value="ECO:0007669"/>
    <property type="project" value="InterPro"/>
</dbReference>
<dbReference type="GO" id="GO:0006281">
    <property type="term" value="P:DNA repair"/>
    <property type="evidence" value="ECO:0007669"/>
    <property type="project" value="InterPro"/>
</dbReference>
<accession>A0A1H3GJX0</accession>
<evidence type="ECO:0000313" key="9">
    <source>
        <dbReference type="EMBL" id="SDY02804.1"/>
    </source>
</evidence>
<dbReference type="SUPFAM" id="SSF64182">
    <property type="entry name" value="DHH phosphoesterases"/>
    <property type="match status" value="1"/>
</dbReference>
<keyword evidence="5 9" id="KW-0269">Exonuclease</keyword>
<dbReference type="InterPro" id="IPR041122">
    <property type="entry name" value="RecJ_OB"/>
</dbReference>
<dbReference type="Gene3D" id="2.40.50.460">
    <property type="match status" value="1"/>
</dbReference>
<dbReference type="Pfam" id="PF01368">
    <property type="entry name" value="DHH"/>
    <property type="match status" value="1"/>
</dbReference>
<feature type="domain" description="DDH" evidence="6">
    <location>
        <begin position="81"/>
        <end position="233"/>
    </location>
</feature>
<dbReference type="InterPro" id="IPR051673">
    <property type="entry name" value="SSDNA_exonuclease_RecJ"/>
</dbReference>